<organism evidence="2 3">
    <name type="scientific">Pedosphaera parvula (strain Ellin514)</name>
    <dbReference type="NCBI Taxonomy" id="320771"/>
    <lineage>
        <taxon>Bacteria</taxon>
        <taxon>Pseudomonadati</taxon>
        <taxon>Verrucomicrobiota</taxon>
        <taxon>Pedosphaerae</taxon>
        <taxon>Pedosphaerales</taxon>
        <taxon>Pedosphaeraceae</taxon>
        <taxon>Pedosphaera</taxon>
    </lineage>
</organism>
<comment type="function">
    <text evidence="1">Catalyzes the hydroxylation of the N(6)-(4-aminobutyl)-L-lysine intermediate produced by deoxyhypusine synthase/DHPS on a critical lysine of the eukaryotic translation initiation factor 5A/eIF-5A. This is the second step of the post-translational modification of that lysine into an unusual amino acid residue named hypusine. Hypusination is unique to mature eIF-5A factor and is essential for its function.</text>
</comment>
<dbReference type="InterPro" id="IPR021133">
    <property type="entry name" value="HEAT_type_2"/>
</dbReference>
<proteinExistence type="predicted"/>
<dbReference type="InterPro" id="IPR016024">
    <property type="entry name" value="ARM-type_fold"/>
</dbReference>
<gene>
    <name evidence="2" type="ORF">Cflav_PD6253</name>
</gene>
<dbReference type="InterPro" id="IPR011989">
    <property type="entry name" value="ARM-like"/>
</dbReference>
<dbReference type="AlphaFoldDB" id="B9XHT4"/>
<dbReference type="OrthoDB" id="499561at2"/>
<dbReference type="RefSeq" id="WP_007415378.1">
    <property type="nucleotide sequence ID" value="NZ_ABOX02000015.1"/>
</dbReference>
<dbReference type="PANTHER" id="PTHR12697">
    <property type="entry name" value="PBS LYASE HEAT-LIKE PROTEIN"/>
    <property type="match status" value="1"/>
</dbReference>
<evidence type="ECO:0000313" key="2">
    <source>
        <dbReference type="EMBL" id="EEF60662.1"/>
    </source>
</evidence>
<dbReference type="SUPFAM" id="SSF48371">
    <property type="entry name" value="ARM repeat"/>
    <property type="match status" value="2"/>
</dbReference>
<keyword evidence="3" id="KW-1185">Reference proteome</keyword>
<dbReference type="SMART" id="SM00567">
    <property type="entry name" value="EZ_HEAT"/>
    <property type="match status" value="5"/>
</dbReference>
<dbReference type="GO" id="GO:0016491">
    <property type="term" value="F:oxidoreductase activity"/>
    <property type="evidence" value="ECO:0007669"/>
    <property type="project" value="TreeGrafter"/>
</dbReference>
<sequence length="404" mass="43770" precursor="true">MGKKRLTLILTLLAGGGVLLFVMMLGAREPQYEGKGLSAWLEDLRQNPPRAGVYNPAVDALREMGTNAVPYLVNLLQAKDSRIKIAAAYLPWWQRWTGFDFQWAHEKRSAALRGIRVLGPKARGAIPMLAEQMSGDSIAAGHRAQEVAYTLSEVGEEAIPVLEAALTNPNQLSRCAAIMALGRFTSRGDVVVPILIPMLKSGSVMERSAAADALEEFPEQAEVIVPALMGCLEDRNETMRQNAARVLVGFGEKAKPAFPLLLKRAGSGGYNESITMTGALMKIDLEVTISCLVKDPESRGTNVRRGPAWRLKVAGKDGIVAMLALIKCLEDENDTVRLNAWVALQEIGGQPDIVVPALTKKLKDSDAQVRKIAAVALGAIGERSKAAMPNFLKLIEANKDNKLK</sequence>
<name>B9XHT4_PEDPL</name>
<evidence type="ECO:0000256" key="1">
    <source>
        <dbReference type="ARBA" id="ARBA00045876"/>
    </source>
</evidence>
<reference evidence="2 3" key="1">
    <citation type="journal article" date="2011" name="J. Bacteriol.">
        <title>Genome sequence of 'Pedosphaera parvula' Ellin514, an aerobic Verrucomicrobial isolate from pasture soil.</title>
        <authorList>
            <person name="Kant R."/>
            <person name="van Passel M.W."/>
            <person name="Sangwan P."/>
            <person name="Palva A."/>
            <person name="Lucas S."/>
            <person name="Copeland A."/>
            <person name="Lapidus A."/>
            <person name="Glavina Del Rio T."/>
            <person name="Dalin E."/>
            <person name="Tice H."/>
            <person name="Bruce D."/>
            <person name="Goodwin L."/>
            <person name="Pitluck S."/>
            <person name="Chertkov O."/>
            <person name="Larimer F.W."/>
            <person name="Land M.L."/>
            <person name="Hauser L."/>
            <person name="Brettin T.S."/>
            <person name="Detter J.C."/>
            <person name="Han S."/>
            <person name="de Vos W.M."/>
            <person name="Janssen P.H."/>
            <person name="Smidt H."/>
        </authorList>
    </citation>
    <scope>NUCLEOTIDE SEQUENCE [LARGE SCALE GENOMIC DNA]</scope>
    <source>
        <strain evidence="2 3">Ellin514</strain>
    </source>
</reference>
<dbReference type="InterPro" id="IPR004155">
    <property type="entry name" value="PBS_lyase_HEAT"/>
</dbReference>
<dbReference type="PROSITE" id="PS50077">
    <property type="entry name" value="HEAT_REPEAT"/>
    <property type="match status" value="1"/>
</dbReference>
<dbReference type="EMBL" id="ABOX02000015">
    <property type="protein sequence ID" value="EEF60662.1"/>
    <property type="molecule type" value="Genomic_DNA"/>
</dbReference>
<dbReference type="Gene3D" id="1.25.10.10">
    <property type="entry name" value="Leucine-rich Repeat Variant"/>
    <property type="match status" value="2"/>
</dbReference>
<protein>
    <submittedName>
        <fullName evidence="2">HEAT domain containing protein</fullName>
    </submittedName>
</protein>
<dbReference type="STRING" id="320771.Cflav_PD6253"/>
<comment type="caution">
    <text evidence="2">The sequence shown here is derived from an EMBL/GenBank/DDBJ whole genome shotgun (WGS) entry which is preliminary data.</text>
</comment>
<accession>B9XHT4</accession>
<dbReference type="PANTHER" id="PTHR12697:SF5">
    <property type="entry name" value="DEOXYHYPUSINE HYDROXYLASE"/>
    <property type="match status" value="1"/>
</dbReference>
<dbReference type="Pfam" id="PF13646">
    <property type="entry name" value="HEAT_2"/>
    <property type="match status" value="2"/>
</dbReference>
<evidence type="ECO:0000313" key="3">
    <source>
        <dbReference type="Proteomes" id="UP000003688"/>
    </source>
</evidence>
<dbReference type="Proteomes" id="UP000003688">
    <property type="component" value="Unassembled WGS sequence"/>
</dbReference>